<protein>
    <submittedName>
        <fullName evidence="1">Uncharacterized protein</fullName>
    </submittedName>
</protein>
<comment type="caution">
    <text evidence="1">The sequence shown here is derived from an EMBL/GenBank/DDBJ whole genome shotgun (WGS) entry which is preliminary data.</text>
</comment>
<gene>
    <name evidence="1" type="ORF">JOD17_002532</name>
</gene>
<reference evidence="1 2" key="1">
    <citation type="submission" date="2021-01" db="EMBL/GenBank/DDBJ databases">
        <title>Genomic Encyclopedia of Type Strains, Phase IV (KMG-IV): sequencing the most valuable type-strain genomes for metagenomic binning, comparative biology and taxonomic classification.</title>
        <authorList>
            <person name="Goeker M."/>
        </authorList>
    </citation>
    <scope>NUCLEOTIDE SEQUENCE [LARGE SCALE GENOMIC DNA]</scope>
    <source>
        <strain evidence="1 2">DSM 25540</strain>
    </source>
</reference>
<proteinExistence type="predicted"/>
<organism evidence="1 2">
    <name type="scientific">Geomicrobium sediminis</name>
    <dbReference type="NCBI Taxonomy" id="1347788"/>
    <lineage>
        <taxon>Bacteria</taxon>
        <taxon>Bacillati</taxon>
        <taxon>Bacillota</taxon>
        <taxon>Bacilli</taxon>
        <taxon>Bacillales</taxon>
        <taxon>Geomicrobium</taxon>
    </lineage>
</organism>
<name>A0ABS2PDD5_9BACL</name>
<dbReference type="Proteomes" id="UP000741863">
    <property type="component" value="Unassembled WGS sequence"/>
</dbReference>
<dbReference type="RefSeq" id="WP_204698077.1">
    <property type="nucleotide sequence ID" value="NZ_JAFBEC010000007.1"/>
</dbReference>
<keyword evidence="2" id="KW-1185">Reference proteome</keyword>
<evidence type="ECO:0000313" key="1">
    <source>
        <dbReference type="EMBL" id="MBM7633438.1"/>
    </source>
</evidence>
<evidence type="ECO:0000313" key="2">
    <source>
        <dbReference type="Proteomes" id="UP000741863"/>
    </source>
</evidence>
<dbReference type="EMBL" id="JAFBEC010000007">
    <property type="protein sequence ID" value="MBM7633438.1"/>
    <property type="molecule type" value="Genomic_DNA"/>
</dbReference>
<sequence>MKTSIIGNVGILDLRNSTEKSIQQIKSIGNVGIAIVSTSTLPLLHQLPLGNLGMVIEIKEGYQLYTETLEINQAFLETLDPSLRALTADEVVIAYDVEAELLKEKIEDIEYCGDVSVPHHLYGAVQSVMTSGGGKMKTYDQDAEKPIHKKGVFKLTPSFLESLKKPTTLNVKGILQVDERVTEDQLVHVKELQVKGVIELREHMVAHLSPLISQSSSAQMTVIPDDYTVIDRALRMKEKQLQSWKQKKLYTEHPLYMNALKRDTIERSISNIHSSSFIVTSSESEDLLYEIVDTLDTEILAIDEPYLVVEKNELWDETAFLNLQEAVAVIVVNGGELTFAENVTADMIRERIDTIYHFGTLIAPKEIQLTIKQKLEINEGKLQSEKEEGTGNVGVLKL</sequence>
<accession>A0ABS2PDD5</accession>